<organism evidence="2 3">
    <name type="scientific">Allonocardiopsis opalescens</name>
    <dbReference type="NCBI Taxonomy" id="1144618"/>
    <lineage>
        <taxon>Bacteria</taxon>
        <taxon>Bacillati</taxon>
        <taxon>Actinomycetota</taxon>
        <taxon>Actinomycetes</taxon>
        <taxon>Streptosporangiales</taxon>
        <taxon>Allonocardiopsis</taxon>
    </lineage>
</organism>
<protein>
    <submittedName>
        <fullName evidence="2">SnoaL-like protein</fullName>
    </submittedName>
</protein>
<feature type="domain" description="SnoaL-like" evidence="1">
    <location>
        <begin position="14"/>
        <end position="103"/>
    </location>
</feature>
<dbReference type="Pfam" id="PF12680">
    <property type="entry name" value="SnoaL_2"/>
    <property type="match status" value="1"/>
</dbReference>
<reference evidence="2 3" key="1">
    <citation type="submission" date="2018-03" db="EMBL/GenBank/DDBJ databases">
        <title>Genomic Encyclopedia of Archaeal and Bacterial Type Strains, Phase II (KMG-II): from individual species to whole genera.</title>
        <authorList>
            <person name="Goeker M."/>
        </authorList>
    </citation>
    <scope>NUCLEOTIDE SEQUENCE [LARGE SCALE GENOMIC DNA]</scope>
    <source>
        <strain evidence="2 3">DSM 45601</strain>
    </source>
</reference>
<evidence type="ECO:0000313" key="2">
    <source>
        <dbReference type="EMBL" id="PRX97081.1"/>
    </source>
</evidence>
<evidence type="ECO:0000259" key="1">
    <source>
        <dbReference type="Pfam" id="PF12680"/>
    </source>
</evidence>
<dbReference type="Proteomes" id="UP000237846">
    <property type="component" value="Unassembled WGS sequence"/>
</dbReference>
<evidence type="ECO:0000313" key="3">
    <source>
        <dbReference type="Proteomes" id="UP000237846"/>
    </source>
</evidence>
<accession>A0A2T0PZV4</accession>
<dbReference type="EMBL" id="PVZC01000006">
    <property type="protein sequence ID" value="PRX97081.1"/>
    <property type="molecule type" value="Genomic_DNA"/>
</dbReference>
<gene>
    <name evidence="2" type="ORF">CLV72_106117</name>
</gene>
<dbReference type="AlphaFoldDB" id="A0A2T0PZV4"/>
<proteinExistence type="predicted"/>
<dbReference type="InterPro" id="IPR037401">
    <property type="entry name" value="SnoaL-like"/>
</dbReference>
<sequence>MMSEFNEAAVHTAVRGWYAALDRHDDVGAVLPYVVDEGFEMHMPEGVFYGRTGFLEWYERVVNTFFDEEHTVERVDVSFLGEETAKVAVRVNWQARVWEPPEPVSSWLGFDARQTWTVVWQDDSVRVRRYVIEGLEAMPGSAPL</sequence>
<keyword evidence="3" id="KW-1185">Reference proteome</keyword>
<dbReference type="SUPFAM" id="SSF54427">
    <property type="entry name" value="NTF2-like"/>
    <property type="match status" value="1"/>
</dbReference>
<comment type="caution">
    <text evidence="2">The sequence shown here is derived from an EMBL/GenBank/DDBJ whole genome shotgun (WGS) entry which is preliminary data.</text>
</comment>
<dbReference type="Gene3D" id="3.10.450.50">
    <property type="match status" value="1"/>
</dbReference>
<dbReference type="InterPro" id="IPR032710">
    <property type="entry name" value="NTF2-like_dom_sf"/>
</dbReference>
<name>A0A2T0PZV4_9ACTN</name>